<keyword evidence="1" id="KW-0732">Signal</keyword>
<evidence type="ECO:0000313" key="4">
    <source>
        <dbReference type="Proteomes" id="UP001163255"/>
    </source>
</evidence>
<sequence length="142" mass="16280">MLFPRPYCFWVLCISLFSGNLFASELDQAKAYDKHYPEIKYTELRKSIDAGEVFIIDANSEQTFKKGHLPTAVSMTNKKMLEERMPYNKHYPIIVYCGGPQCTAWHKAADFAAARDFTSVRHYKGGLKDWQAQGERLSTTSN</sequence>
<protein>
    <submittedName>
        <fullName evidence="3">Rhodanese-like domain-containing protein</fullName>
    </submittedName>
</protein>
<dbReference type="InterPro" id="IPR001763">
    <property type="entry name" value="Rhodanese-like_dom"/>
</dbReference>
<feature type="signal peptide" evidence="1">
    <location>
        <begin position="1"/>
        <end position="23"/>
    </location>
</feature>
<feature type="domain" description="Rhodanese" evidence="2">
    <location>
        <begin position="49"/>
        <end position="139"/>
    </location>
</feature>
<gene>
    <name evidence="3" type="ORF">NX720_19710</name>
</gene>
<evidence type="ECO:0000313" key="3">
    <source>
        <dbReference type="EMBL" id="UYM15074.1"/>
    </source>
</evidence>
<dbReference type="PROSITE" id="PS50206">
    <property type="entry name" value="RHODANESE_3"/>
    <property type="match status" value="1"/>
</dbReference>
<dbReference type="Gene3D" id="3.40.250.10">
    <property type="entry name" value="Rhodanese-like domain"/>
    <property type="match status" value="1"/>
</dbReference>
<dbReference type="SMART" id="SM00450">
    <property type="entry name" value="RHOD"/>
    <property type="match status" value="1"/>
</dbReference>
<dbReference type="InterPro" id="IPR036873">
    <property type="entry name" value="Rhodanese-like_dom_sf"/>
</dbReference>
<keyword evidence="4" id="KW-1185">Reference proteome</keyword>
<dbReference type="Proteomes" id="UP001163255">
    <property type="component" value="Chromosome"/>
</dbReference>
<reference evidence="3" key="1">
    <citation type="submission" date="2022-10" db="EMBL/GenBank/DDBJ databases">
        <title>Completed Genome Sequence of two octocoral isolated bacterium, Endozoicomonas euniceicola EF212T and Endozoicomonas gorgoniicola PS125T.</title>
        <authorList>
            <person name="Chiou Y.-J."/>
            <person name="Chen Y.-H."/>
        </authorList>
    </citation>
    <scope>NUCLEOTIDE SEQUENCE</scope>
    <source>
        <strain evidence="3">EF212</strain>
    </source>
</reference>
<feature type="chain" id="PRO_5047548450" evidence="1">
    <location>
        <begin position="24"/>
        <end position="142"/>
    </location>
</feature>
<dbReference type="Pfam" id="PF00581">
    <property type="entry name" value="Rhodanese"/>
    <property type="match status" value="1"/>
</dbReference>
<proteinExistence type="predicted"/>
<evidence type="ECO:0000256" key="1">
    <source>
        <dbReference type="SAM" id="SignalP"/>
    </source>
</evidence>
<dbReference type="EMBL" id="CP103300">
    <property type="protein sequence ID" value="UYM15074.1"/>
    <property type="molecule type" value="Genomic_DNA"/>
</dbReference>
<dbReference type="SUPFAM" id="SSF52821">
    <property type="entry name" value="Rhodanese/Cell cycle control phosphatase"/>
    <property type="match status" value="1"/>
</dbReference>
<organism evidence="3 4">
    <name type="scientific">Endozoicomonas euniceicola</name>
    <dbReference type="NCBI Taxonomy" id="1234143"/>
    <lineage>
        <taxon>Bacteria</taxon>
        <taxon>Pseudomonadati</taxon>
        <taxon>Pseudomonadota</taxon>
        <taxon>Gammaproteobacteria</taxon>
        <taxon>Oceanospirillales</taxon>
        <taxon>Endozoicomonadaceae</taxon>
        <taxon>Endozoicomonas</taxon>
    </lineage>
</organism>
<accession>A0ABY6GQN4</accession>
<name>A0ABY6GQN4_9GAMM</name>
<evidence type="ECO:0000259" key="2">
    <source>
        <dbReference type="PROSITE" id="PS50206"/>
    </source>
</evidence>
<dbReference type="RefSeq" id="WP_262596918.1">
    <property type="nucleotide sequence ID" value="NZ_CP103300.1"/>
</dbReference>